<accession>A0A3G8YF77</accession>
<protein>
    <submittedName>
        <fullName evidence="1">Uncharacterized protein</fullName>
    </submittedName>
</protein>
<evidence type="ECO:0000313" key="1">
    <source>
        <dbReference type="EMBL" id="AZI39951.1"/>
    </source>
</evidence>
<organism evidence="1 2">
    <name type="scientific">Epilithonimonas vandammei</name>
    <dbReference type="NCBI Taxonomy" id="2487072"/>
    <lineage>
        <taxon>Bacteria</taxon>
        <taxon>Pseudomonadati</taxon>
        <taxon>Bacteroidota</taxon>
        <taxon>Flavobacteriia</taxon>
        <taxon>Flavobacteriales</taxon>
        <taxon>Weeksellaceae</taxon>
        <taxon>Chryseobacterium group</taxon>
        <taxon>Epilithonimonas</taxon>
    </lineage>
</organism>
<dbReference type="EMBL" id="CP034161">
    <property type="protein sequence ID" value="AZI39951.1"/>
    <property type="molecule type" value="Genomic_DNA"/>
</dbReference>
<gene>
    <name evidence="1" type="ORF">EIB74_08240</name>
</gene>
<evidence type="ECO:0000313" key="2">
    <source>
        <dbReference type="Proteomes" id="UP000281810"/>
    </source>
</evidence>
<sequence length="60" mass="6924">MISSIMFSQVAFKIIKLPKDTGNTDIFMASNLNIWNSSDAQFKFNKDLEWNYSLINPGMF</sequence>
<reference evidence="2" key="1">
    <citation type="submission" date="2018-11" db="EMBL/GenBank/DDBJ databases">
        <title>Proposal to divide the Flavobacteriaceae and reorganize its genera based on Amino Acid Identity values calculated from whole genome sequences.</title>
        <authorList>
            <person name="Nicholson A.C."/>
            <person name="Gulvik C.A."/>
            <person name="Whitney A.M."/>
            <person name="Humrighouse B.W."/>
            <person name="Bell M."/>
            <person name="Holmes B."/>
            <person name="Steigerwalt A.B."/>
            <person name="Villarma A."/>
            <person name="Sheth M."/>
            <person name="Batra D."/>
            <person name="Pryor J."/>
            <person name="Bernardet J.-F."/>
            <person name="Hugo C."/>
            <person name="Kampfer P."/>
            <person name="Newman J.D."/>
            <person name="McQuiston J.R."/>
        </authorList>
    </citation>
    <scope>NUCLEOTIDE SEQUENCE [LARGE SCALE GENOMIC DNA]</scope>
    <source>
        <strain evidence="2">F5649</strain>
    </source>
</reference>
<name>A0A3G8YF77_9FLAO</name>
<proteinExistence type="predicted"/>
<dbReference type="Proteomes" id="UP000281810">
    <property type="component" value="Chromosome"/>
</dbReference>
<dbReference type="AlphaFoldDB" id="A0A3G8YF77"/>
<dbReference type="RefSeq" id="WP_124802138.1">
    <property type="nucleotide sequence ID" value="NZ_CP034161.1"/>
</dbReference>
<keyword evidence="2" id="KW-1185">Reference proteome</keyword>